<evidence type="ECO:0000313" key="1">
    <source>
        <dbReference type="EMBL" id="KAG2645526.1"/>
    </source>
</evidence>
<evidence type="ECO:0000313" key="2">
    <source>
        <dbReference type="Proteomes" id="UP000823388"/>
    </source>
</evidence>
<name>A0A8T0WI57_PANVG</name>
<dbReference type="EMBL" id="CM029039">
    <property type="protein sequence ID" value="KAG2645526.1"/>
    <property type="molecule type" value="Genomic_DNA"/>
</dbReference>
<dbReference type="AlphaFoldDB" id="A0A8T0WI57"/>
<comment type="caution">
    <text evidence="1">The sequence shown here is derived from an EMBL/GenBank/DDBJ whole genome shotgun (WGS) entry which is preliminary data.</text>
</comment>
<reference evidence="1" key="1">
    <citation type="submission" date="2020-05" db="EMBL/GenBank/DDBJ databases">
        <title>WGS assembly of Panicum virgatum.</title>
        <authorList>
            <person name="Lovell J.T."/>
            <person name="Jenkins J."/>
            <person name="Shu S."/>
            <person name="Juenger T.E."/>
            <person name="Schmutz J."/>
        </authorList>
    </citation>
    <scope>NUCLEOTIDE SEQUENCE</scope>
    <source>
        <strain evidence="1">AP13</strain>
    </source>
</reference>
<gene>
    <name evidence="1" type="ORF">PVAP13_2KG428905</name>
</gene>
<sequence>MPASRSSISCSSPTAWVKTPSPPICFFGVLRETRERKKSEVSEVQVRHDLQAPIGQSKAQSCLNPIDLHHHMTPDQGMHTIKPII</sequence>
<dbReference type="Proteomes" id="UP000823388">
    <property type="component" value="Chromosome 2K"/>
</dbReference>
<accession>A0A8T0WI57</accession>
<keyword evidence="2" id="KW-1185">Reference proteome</keyword>
<proteinExistence type="predicted"/>
<protein>
    <submittedName>
        <fullName evidence="1">Uncharacterized protein</fullName>
    </submittedName>
</protein>
<organism evidence="1 2">
    <name type="scientific">Panicum virgatum</name>
    <name type="common">Blackwell switchgrass</name>
    <dbReference type="NCBI Taxonomy" id="38727"/>
    <lineage>
        <taxon>Eukaryota</taxon>
        <taxon>Viridiplantae</taxon>
        <taxon>Streptophyta</taxon>
        <taxon>Embryophyta</taxon>
        <taxon>Tracheophyta</taxon>
        <taxon>Spermatophyta</taxon>
        <taxon>Magnoliopsida</taxon>
        <taxon>Liliopsida</taxon>
        <taxon>Poales</taxon>
        <taxon>Poaceae</taxon>
        <taxon>PACMAD clade</taxon>
        <taxon>Panicoideae</taxon>
        <taxon>Panicodae</taxon>
        <taxon>Paniceae</taxon>
        <taxon>Panicinae</taxon>
        <taxon>Panicum</taxon>
        <taxon>Panicum sect. Hiantes</taxon>
    </lineage>
</organism>